<sequence length="237" mass="24146">VVAVAVLCAWPWISGVLSPPAGAPGAMPDALRTQLNTWVPAVAGALVSVGVAYLAALGIGGLRPLGRRSEWLLLVFAPWLFAGTGVFGVANWQNMRDLGLIDSFLALIPPLLVSVPALFVLTLLCKGLAERDGGDFFGGVFLPSLPMAGILAGGVALVNAHDLLWPLLIAQNAALFTAPVEQFALIGGNGGVAPDAGTTTPLLVVAVALAAVVAAQLLYLDRLAITVNGSPSRATSA</sequence>
<feature type="transmembrane region" description="Helical" evidence="5">
    <location>
        <begin position="71"/>
        <end position="92"/>
    </location>
</feature>
<feature type="transmembrane region" description="Helical" evidence="5">
    <location>
        <begin position="202"/>
        <end position="220"/>
    </location>
</feature>
<feature type="transmembrane region" description="Helical" evidence="5">
    <location>
        <begin position="38"/>
        <end position="59"/>
    </location>
</feature>
<keyword evidence="4 5" id="KW-0472">Membrane</keyword>
<proteinExistence type="predicted"/>
<dbReference type="Gene3D" id="1.10.3720.10">
    <property type="entry name" value="MetI-like"/>
    <property type="match status" value="1"/>
</dbReference>
<feature type="non-terminal residue" evidence="6">
    <location>
        <position position="1"/>
    </location>
</feature>
<evidence type="ECO:0000256" key="4">
    <source>
        <dbReference type="ARBA" id="ARBA00023136"/>
    </source>
</evidence>
<organism evidence="6 7">
    <name type="scientific">Nonomuraea cypriaca</name>
    <dbReference type="NCBI Taxonomy" id="1187855"/>
    <lineage>
        <taxon>Bacteria</taxon>
        <taxon>Bacillati</taxon>
        <taxon>Actinomycetota</taxon>
        <taxon>Actinomycetes</taxon>
        <taxon>Streptosporangiales</taxon>
        <taxon>Streptosporangiaceae</taxon>
        <taxon>Nonomuraea</taxon>
    </lineage>
</organism>
<feature type="transmembrane region" description="Helical" evidence="5">
    <location>
        <begin position="136"/>
        <end position="158"/>
    </location>
</feature>
<comment type="subcellular location">
    <subcellularLocation>
        <location evidence="1">Membrane</location>
        <topology evidence="1">Multi-pass membrane protein</topology>
    </subcellularLocation>
</comment>
<dbReference type="RefSeq" id="WP_207757730.1">
    <property type="nucleotide sequence ID" value="NZ_JADOGI010000435.1"/>
</dbReference>
<protein>
    <submittedName>
        <fullName evidence="6">Sugar ABC transporter permease</fullName>
    </submittedName>
</protein>
<dbReference type="AlphaFoldDB" id="A0A931AKD6"/>
<evidence type="ECO:0000256" key="1">
    <source>
        <dbReference type="ARBA" id="ARBA00004141"/>
    </source>
</evidence>
<keyword evidence="2 5" id="KW-0812">Transmembrane</keyword>
<name>A0A931AKD6_9ACTN</name>
<dbReference type="GO" id="GO:0016020">
    <property type="term" value="C:membrane"/>
    <property type="evidence" value="ECO:0007669"/>
    <property type="project" value="UniProtKB-SubCell"/>
</dbReference>
<comment type="caution">
    <text evidence="6">The sequence shown here is derived from an EMBL/GenBank/DDBJ whole genome shotgun (WGS) entry which is preliminary data.</text>
</comment>
<gene>
    <name evidence="6" type="ORF">ITP53_54405</name>
</gene>
<accession>A0A931AKD6</accession>
<feature type="transmembrane region" description="Helical" evidence="5">
    <location>
        <begin position="104"/>
        <end position="124"/>
    </location>
</feature>
<keyword evidence="7" id="KW-1185">Reference proteome</keyword>
<evidence type="ECO:0000313" key="6">
    <source>
        <dbReference type="EMBL" id="MBF8194506.1"/>
    </source>
</evidence>
<evidence type="ECO:0000256" key="2">
    <source>
        <dbReference type="ARBA" id="ARBA00022692"/>
    </source>
</evidence>
<dbReference type="EMBL" id="JADOGI010000435">
    <property type="protein sequence ID" value="MBF8194506.1"/>
    <property type="molecule type" value="Genomic_DNA"/>
</dbReference>
<dbReference type="Proteomes" id="UP000605361">
    <property type="component" value="Unassembled WGS sequence"/>
</dbReference>
<evidence type="ECO:0000313" key="7">
    <source>
        <dbReference type="Proteomes" id="UP000605361"/>
    </source>
</evidence>
<evidence type="ECO:0000256" key="5">
    <source>
        <dbReference type="SAM" id="Phobius"/>
    </source>
</evidence>
<evidence type="ECO:0000256" key="3">
    <source>
        <dbReference type="ARBA" id="ARBA00022989"/>
    </source>
</evidence>
<dbReference type="InterPro" id="IPR035906">
    <property type="entry name" value="MetI-like_sf"/>
</dbReference>
<reference evidence="6" key="1">
    <citation type="submission" date="2020-11" db="EMBL/GenBank/DDBJ databases">
        <title>Whole-genome analyses of Nonomuraea sp. K274.</title>
        <authorList>
            <person name="Veyisoglu A."/>
        </authorList>
    </citation>
    <scope>NUCLEOTIDE SEQUENCE</scope>
    <source>
        <strain evidence="6">K274</strain>
    </source>
</reference>
<keyword evidence="3 5" id="KW-1133">Transmembrane helix</keyword>